<keyword evidence="2" id="KW-0479">Metal-binding</keyword>
<dbReference type="PANTHER" id="PTHR47287">
    <property type="entry name" value="C2H2 AND C2HC ZINC FINGERS SUPERFAMILY PROTEIN"/>
    <property type="match status" value="1"/>
</dbReference>
<name>A0A2I0AQ40_9ASPA</name>
<keyword evidence="4" id="KW-0862">Zinc</keyword>
<evidence type="ECO:0000313" key="9">
    <source>
        <dbReference type="Proteomes" id="UP000236161"/>
    </source>
</evidence>
<dbReference type="PANTHER" id="PTHR47287:SF15">
    <property type="entry name" value="ZINC FINGER PROTEIN 3-LIKE"/>
    <property type="match status" value="1"/>
</dbReference>
<dbReference type="GO" id="GO:0009788">
    <property type="term" value="P:negative regulation of abscisic acid-activated signaling pathway"/>
    <property type="evidence" value="ECO:0007669"/>
    <property type="project" value="InterPro"/>
</dbReference>
<protein>
    <submittedName>
        <fullName evidence="8">Zinc finger protein 2</fullName>
    </submittedName>
</protein>
<dbReference type="InterPro" id="IPR036236">
    <property type="entry name" value="Znf_C2H2_sf"/>
</dbReference>
<dbReference type="Gene3D" id="3.30.160.60">
    <property type="entry name" value="Classic Zinc Finger"/>
    <property type="match status" value="1"/>
</dbReference>
<feature type="domain" description="C2H2-type" evidence="7">
    <location>
        <begin position="32"/>
        <end position="59"/>
    </location>
</feature>
<evidence type="ECO:0000256" key="5">
    <source>
        <dbReference type="ARBA" id="ARBA00023242"/>
    </source>
</evidence>
<evidence type="ECO:0000259" key="7">
    <source>
        <dbReference type="PROSITE" id="PS50157"/>
    </source>
</evidence>
<dbReference type="AlphaFoldDB" id="A0A2I0AQ40"/>
<keyword evidence="5" id="KW-0539">Nucleus</keyword>
<dbReference type="PROSITE" id="PS50157">
    <property type="entry name" value="ZINC_FINGER_C2H2_2"/>
    <property type="match status" value="1"/>
</dbReference>
<evidence type="ECO:0000256" key="4">
    <source>
        <dbReference type="ARBA" id="ARBA00022833"/>
    </source>
</evidence>
<evidence type="ECO:0000256" key="6">
    <source>
        <dbReference type="PROSITE-ProRule" id="PRU00042"/>
    </source>
</evidence>
<accession>A0A2I0AQ40</accession>
<dbReference type="OrthoDB" id="1933825at2759"/>
<dbReference type="PROSITE" id="PS00028">
    <property type="entry name" value="ZINC_FINGER_C2H2_1"/>
    <property type="match status" value="1"/>
</dbReference>
<dbReference type="GO" id="GO:0005634">
    <property type="term" value="C:nucleus"/>
    <property type="evidence" value="ECO:0007669"/>
    <property type="project" value="UniProtKB-SubCell"/>
</dbReference>
<sequence>METNDLNLDLALHQSSPAAAAEWPEEEPARVFPCNFCQRTFYSSQALGGHQNAHKLERSLAKRSREFAAAVREPQAGGGVERGPTLGLFGGCERITEGKEMPFINGAYRRPEDEEVDLSLRL</sequence>
<evidence type="ECO:0000256" key="3">
    <source>
        <dbReference type="ARBA" id="ARBA00022771"/>
    </source>
</evidence>
<dbReference type="InterPro" id="IPR013087">
    <property type="entry name" value="Znf_C2H2_type"/>
</dbReference>
<keyword evidence="3 6" id="KW-0863">Zinc-finger</keyword>
<comment type="subcellular location">
    <subcellularLocation>
        <location evidence="1">Nucleus</location>
    </subcellularLocation>
</comment>
<organism evidence="8 9">
    <name type="scientific">Apostasia shenzhenica</name>
    <dbReference type="NCBI Taxonomy" id="1088818"/>
    <lineage>
        <taxon>Eukaryota</taxon>
        <taxon>Viridiplantae</taxon>
        <taxon>Streptophyta</taxon>
        <taxon>Embryophyta</taxon>
        <taxon>Tracheophyta</taxon>
        <taxon>Spermatophyta</taxon>
        <taxon>Magnoliopsida</taxon>
        <taxon>Liliopsida</taxon>
        <taxon>Asparagales</taxon>
        <taxon>Orchidaceae</taxon>
        <taxon>Apostasioideae</taxon>
        <taxon>Apostasia</taxon>
    </lineage>
</organism>
<proteinExistence type="predicted"/>
<reference evidence="8 9" key="1">
    <citation type="journal article" date="2017" name="Nature">
        <title>The Apostasia genome and the evolution of orchids.</title>
        <authorList>
            <person name="Zhang G.Q."/>
            <person name="Liu K.W."/>
            <person name="Li Z."/>
            <person name="Lohaus R."/>
            <person name="Hsiao Y.Y."/>
            <person name="Niu S.C."/>
            <person name="Wang J.Y."/>
            <person name="Lin Y.C."/>
            <person name="Xu Q."/>
            <person name="Chen L.J."/>
            <person name="Yoshida K."/>
            <person name="Fujiwara S."/>
            <person name="Wang Z.W."/>
            <person name="Zhang Y.Q."/>
            <person name="Mitsuda N."/>
            <person name="Wang M."/>
            <person name="Liu G.H."/>
            <person name="Pecoraro L."/>
            <person name="Huang H.X."/>
            <person name="Xiao X.J."/>
            <person name="Lin M."/>
            <person name="Wu X.Y."/>
            <person name="Wu W.L."/>
            <person name="Chen Y.Y."/>
            <person name="Chang S.B."/>
            <person name="Sakamoto S."/>
            <person name="Ohme-Takagi M."/>
            <person name="Yagi M."/>
            <person name="Zeng S.J."/>
            <person name="Shen C.Y."/>
            <person name="Yeh C.M."/>
            <person name="Luo Y.B."/>
            <person name="Tsai W.C."/>
            <person name="Van de Peer Y."/>
            <person name="Liu Z.J."/>
        </authorList>
    </citation>
    <scope>NUCLEOTIDE SEQUENCE [LARGE SCALE GENOMIC DNA]</scope>
    <source>
        <strain evidence="9">cv. Shenzhen</strain>
        <tissue evidence="8">Stem</tissue>
    </source>
</reference>
<keyword evidence="9" id="KW-1185">Reference proteome</keyword>
<dbReference type="EMBL" id="KZ451963">
    <property type="protein sequence ID" value="PKA57586.1"/>
    <property type="molecule type" value="Genomic_DNA"/>
</dbReference>
<dbReference type="Proteomes" id="UP000236161">
    <property type="component" value="Unassembled WGS sequence"/>
</dbReference>
<evidence type="ECO:0000313" key="8">
    <source>
        <dbReference type="EMBL" id="PKA57586.1"/>
    </source>
</evidence>
<evidence type="ECO:0000256" key="2">
    <source>
        <dbReference type="ARBA" id="ARBA00022723"/>
    </source>
</evidence>
<evidence type="ECO:0000256" key="1">
    <source>
        <dbReference type="ARBA" id="ARBA00004123"/>
    </source>
</evidence>
<dbReference type="GO" id="GO:0008270">
    <property type="term" value="F:zinc ion binding"/>
    <property type="evidence" value="ECO:0007669"/>
    <property type="project" value="UniProtKB-KW"/>
</dbReference>
<gene>
    <name evidence="8" type="primary">ZFP2</name>
    <name evidence="8" type="ORF">AXF42_Ash018561</name>
</gene>
<dbReference type="STRING" id="1088818.A0A2I0AQ40"/>
<dbReference type="SUPFAM" id="SSF57667">
    <property type="entry name" value="beta-beta-alpha zinc fingers"/>
    <property type="match status" value="1"/>
</dbReference>
<dbReference type="InterPro" id="IPR044246">
    <property type="entry name" value="ZFP3-like"/>
</dbReference>